<gene>
    <name evidence="3" type="ORF">METZ01_LOCUS377238</name>
</gene>
<dbReference type="InterPro" id="IPR022761">
    <property type="entry name" value="Fumarate_lyase_N"/>
</dbReference>
<accession>A0A382TQM4</accession>
<proteinExistence type="predicted"/>
<dbReference type="AlphaFoldDB" id="A0A382TQM4"/>
<dbReference type="EMBL" id="UINC01138443">
    <property type="protein sequence ID" value="SVD24384.1"/>
    <property type="molecule type" value="Genomic_DNA"/>
</dbReference>
<evidence type="ECO:0000313" key="3">
    <source>
        <dbReference type="EMBL" id="SVD24384.1"/>
    </source>
</evidence>
<feature type="non-terminal residue" evidence="3">
    <location>
        <position position="160"/>
    </location>
</feature>
<dbReference type="InterPro" id="IPR008948">
    <property type="entry name" value="L-Aspartase-like"/>
</dbReference>
<evidence type="ECO:0000259" key="2">
    <source>
        <dbReference type="Pfam" id="PF00206"/>
    </source>
</evidence>
<keyword evidence="1" id="KW-0456">Lyase</keyword>
<organism evidence="3">
    <name type="scientific">marine metagenome</name>
    <dbReference type="NCBI Taxonomy" id="408172"/>
    <lineage>
        <taxon>unclassified sequences</taxon>
        <taxon>metagenomes</taxon>
        <taxon>ecological metagenomes</taxon>
    </lineage>
</organism>
<dbReference type="PANTHER" id="PTHR43172:SF1">
    <property type="entry name" value="ADENYLOSUCCINATE LYASE"/>
    <property type="match status" value="1"/>
</dbReference>
<name>A0A382TQM4_9ZZZZ</name>
<dbReference type="PRINTS" id="PR00149">
    <property type="entry name" value="FUMRATELYASE"/>
</dbReference>
<dbReference type="GO" id="GO:0070626">
    <property type="term" value="F:(S)-2-(5-amino-1-(5-phospho-D-ribosyl)imidazole-4-carboxamido) succinate lyase (fumarate-forming) activity"/>
    <property type="evidence" value="ECO:0007669"/>
    <property type="project" value="TreeGrafter"/>
</dbReference>
<protein>
    <recommendedName>
        <fullName evidence="2">Fumarate lyase N-terminal domain-containing protein</fullName>
    </recommendedName>
</protein>
<sequence>MEKLKLIPKGVASTVRKKAKINVDRIHKIENKVHHDMIAFLSSITEKVGNEGKFLHRGMTSSDVLDTCFNFQLVQAGKILDKDIDEILQVLKNKSLRYKNTICIGRSHGIHAEPTTFGLKLASFYEEFKRNKKRLEGAIKEVSTCAISGAVGTFANVDPR</sequence>
<feature type="domain" description="Fumarate lyase N-terminal" evidence="2">
    <location>
        <begin position="13"/>
        <end position="160"/>
    </location>
</feature>
<dbReference type="PANTHER" id="PTHR43172">
    <property type="entry name" value="ADENYLOSUCCINATE LYASE"/>
    <property type="match status" value="1"/>
</dbReference>
<dbReference type="Gene3D" id="1.10.275.10">
    <property type="entry name" value="Fumarase/aspartase (N-terminal domain)"/>
    <property type="match status" value="1"/>
</dbReference>
<dbReference type="Gene3D" id="1.20.200.10">
    <property type="entry name" value="Fumarase/aspartase (Central domain)"/>
    <property type="match status" value="1"/>
</dbReference>
<dbReference type="GO" id="GO:0004018">
    <property type="term" value="F:N6-(1,2-dicarboxyethyl)AMP AMP-lyase (fumarate-forming) activity"/>
    <property type="evidence" value="ECO:0007669"/>
    <property type="project" value="TreeGrafter"/>
</dbReference>
<dbReference type="GO" id="GO:0044208">
    <property type="term" value="P:'de novo' AMP biosynthetic process"/>
    <property type="evidence" value="ECO:0007669"/>
    <property type="project" value="TreeGrafter"/>
</dbReference>
<evidence type="ECO:0000256" key="1">
    <source>
        <dbReference type="ARBA" id="ARBA00023239"/>
    </source>
</evidence>
<dbReference type="GO" id="GO:0005829">
    <property type="term" value="C:cytosol"/>
    <property type="evidence" value="ECO:0007669"/>
    <property type="project" value="TreeGrafter"/>
</dbReference>
<dbReference type="InterPro" id="IPR024083">
    <property type="entry name" value="Fumarase/histidase_N"/>
</dbReference>
<dbReference type="InterPro" id="IPR000362">
    <property type="entry name" value="Fumarate_lyase_fam"/>
</dbReference>
<dbReference type="Pfam" id="PF00206">
    <property type="entry name" value="Lyase_1"/>
    <property type="match status" value="1"/>
</dbReference>
<reference evidence="3" key="1">
    <citation type="submission" date="2018-05" db="EMBL/GenBank/DDBJ databases">
        <authorList>
            <person name="Lanie J.A."/>
            <person name="Ng W.-L."/>
            <person name="Kazmierczak K.M."/>
            <person name="Andrzejewski T.M."/>
            <person name="Davidsen T.M."/>
            <person name="Wayne K.J."/>
            <person name="Tettelin H."/>
            <person name="Glass J.I."/>
            <person name="Rusch D."/>
            <person name="Podicherti R."/>
            <person name="Tsui H.-C.T."/>
            <person name="Winkler M.E."/>
        </authorList>
    </citation>
    <scope>NUCLEOTIDE SEQUENCE</scope>
</reference>
<dbReference type="SUPFAM" id="SSF48557">
    <property type="entry name" value="L-aspartase-like"/>
    <property type="match status" value="1"/>
</dbReference>